<feature type="transmembrane region" description="Helical" evidence="1">
    <location>
        <begin position="48"/>
        <end position="74"/>
    </location>
</feature>
<feature type="transmembrane region" description="Helical" evidence="1">
    <location>
        <begin position="111"/>
        <end position="133"/>
    </location>
</feature>
<keyword evidence="3" id="KW-1185">Reference proteome</keyword>
<protein>
    <submittedName>
        <fullName evidence="2">Uncharacterized protein</fullName>
    </submittedName>
</protein>
<dbReference type="EMBL" id="ASPP01039976">
    <property type="protein sequence ID" value="ETO00819.1"/>
    <property type="molecule type" value="Genomic_DNA"/>
</dbReference>
<reference evidence="2 3" key="1">
    <citation type="journal article" date="2013" name="Curr. Biol.">
        <title>The Genome of the Foraminiferan Reticulomyxa filosa.</title>
        <authorList>
            <person name="Glockner G."/>
            <person name="Hulsmann N."/>
            <person name="Schleicher M."/>
            <person name="Noegel A.A."/>
            <person name="Eichinger L."/>
            <person name="Gallinger C."/>
            <person name="Pawlowski J."/>
            <person name="Sierra R."/>
            <person name="Euteneuer U."/>
            <person name="Pillet L."/>
            <person name="Moustafa A."/>
            <person name="Platzer M."/>
            <person name="Groth M."/>
            <person name="Szafranski K."/>
            <person name="Schliwa M."/>
        </authorList>
    </citation>
    <scope>NUCLEOTIDE SEQUENCE [LARGE SCALE GENOMIC DNA]</scope>
</reference>
<proteinExistence type="predicted"/>
<keyword evidence="1" id="KW-0472">Membrane</keyword>
<feature type="transmembrane region" description="Helical" evidence="1">
    <location>
        <begin position="145"/>
        <end position="164"/>
    </location>
</feature>
<evidence type="ECO:0000256" key="1">
    <source>
        <dbReference type="SAM" id="Phobius"/>
    </source>
</evidence>
<accession>X6LGV9</accession>
<organism evidence="2 3">
    <name type="scientific">Reticulomyxa filosa</name>
    <dbReference type="NCBI Taxonomy" id="46433"/>
    <lineage>
        <taxon>Eukaryota</taxon>
        <taxon>Sar</taxon>
        <taxon>Rhizaria</taxon>
        <taxon>Retaria</taxon>
        <taxon>Foraminifera</taxon>
        <taxon>Monothalamids</taxon>
        <taxon>Reticulomyxidae</taxon>
        <taxon>Reticulomyxa</taxon>
    </lineage>
</organism>
<comment type="caution">
    <text evidence="2">The sequence shown here is derived from an EMBL/GenBank/DDBJ whole genome shotgun (WGS) entry which is preliminary data.</text>
</comment>
<dbReference type="Proteomes" id="UP000023152">
    <property type="component" value="Unassembled WGS sequence"/>
</dbReference>
<name>X6LGV9_RETFI</name>
<gene>
    <name evidence="2" type="ORF">RFI_36620</name>
</gene>
<keyword evidence="1" id="KW-1133">Transmembrane helix</keyword>
<keyword evidence="1" id="KW-0812">Transmembrane</keyword>
<evidence type="ECO:0000313" key="2">
    <source>
        <dbReference type="EMBL" id="ETO00819.1"/>
    </source>
</evidence>
<dbReference type="AlphaFoldDB" id="X6LGV9"/>
<sequence>MSFFFFQKYFCKLKDCVFFWNRSRAFIKKMIIFLCGCNTSFSKRKNIYIEYGVCYLFMNIFFNIINFVCFSITASTRLSKKNKKCVRINPNSLQIKILGLKPPRIQKKIKGFVFLFLLFFILFYQMIMIGIGVFGSSTKVCLCMFFLKMKKVFQLMIMFIGSMIKKKIGKRKNLGGKKMEGKIIEKLEKKEGKKSDNKRK</sequence>
<evidence type="ECO:0000313" key="3">
    <source>
        <dbReference type="Proteomes" id="UP000023152"/>
    </source>
</evidence>